<evidence type="ECO:0000256" key="4">
    <source>
        <dbReference type="ARBA" id="ARBA00023015"/>
    </source>
</evidence>
<dbReference type="GO" id="GO:0003700">
    <property type="term" value="F:DNA-binding transcription factor activity"/>
    <property type="evidence" value="ECO:0007669"/>
    <property type="project" value="InterPro"/>
</dbReference>
<dbReference type="InterPro" id="IPR036388">
    <property type="entry name" value="WH-like_DNA-bd_sf"/>
</dbReference>
<evidence type="ECO:0000256" key="6">
    <source>
        <dbReference type="ARBA" id="ARBA00023163"/>
    </source>
</evidence>
<dbReference type="EMBL" id="CP028920">
    <property type="protein sequence ID" value="AWB50853.1"/>
    <property type="molecule type" value="Genomic_DNA"/>
</dbReference>
<dbReference type="GO" id="GO:0045892">
    <property type="term" value="P:negative regulation of DNA-templated transcription"/>
    <property type="evidence" value="ECO:0007669"/>
    <property type="project" value="TreeGrafter"/>
</dbReference>
<proteinExistence type="inferred from homology"/>
<dbReference type="Gene3D" id="1.10.10.10">
    <property type="entry name" value="Winged helix-like DNA-binding domain superfamily/Winged helix DNA-binding domain"/>
    <property type="match status" value="1"/>
</dbReference>
<evidence type="ECO:0000256" key="3">
    <source>
        <dbReference type="ARBA" id="ARBA00022833"/>
    </source>
</evidence>
<evidence type="ECO:0000256" key="2">
    <source>
        <dbReference type="ARBA" id="ARBA00022491"/>
    </source>
</evidence>
<protein>
    <submittedName>
        <fullName evidence="9">Fur family transcriptional regulator</fullName>
    </submittedName>
</protein>
<evidence type="ECO:0000256" key="7">
    <source>
        <dbReference type="PIRSR" id="PIRSR602481-1"/>
    </source>
</evidence>
<dbReference type="Gene3D" id="3.30.1490.190">
    <property type="match status" value="1"/>
</dbReference>
<evidence type="ECO:0000256" key="5">
    <source>
        <dbReference type="ARBA" id="ARBA00023125"/>
    </source>
</evidence>
<comment type="similarity">
    <text evidence="1">Belongs to the Fur family.</text>
</comment>
<geneLocation type="plasmid" evidence="9">
    <name>unnamed2</name>
</geneLocation>
<keyword evidence="6" id="KW-0804">Transcription</keyword>
<evidence type="ECO:0000313" key="10">
    <source>
        <dbReference type="Proteomes" id="UP000244496"/>
    </source>
</evidence>
<dbReference type="GO" id="GO:0005829">
    <property type="term" value="C:cytosol"/>
    <property type="evidence" value="ECO:0007669"/>
    <property type="project" value="TreeGrafter"/>
</dbReference>
<keyword evidence="7" id="KW-0479">Metal-binding</keyword>
<dbReference type="PANTHER" id="PTHR33202">
    <property type="entry name" value="ZINC UPTAKE REGULATION PROTEIN"/>
    <property type="match status" value="1"/>
</dbReference>
<feature type="binding site" evidence="7">
    <location>
        <position position="96"/>
    </location>
    <ligand>
        <name>Zn(2+)</name>
        <dbReference type="ChEBI" id="CHEBI:29105"/>
    </ligand>
</feature>
<keyword evidence="3 7" id="KW-0862">Zinc</keyword>
<reference evidence="9 10" key="1">
    <citation type="submission" date="2018-04" db="EMBL/GenBank/DDBJ databases">
        <title>Genome sequencing of Gemmobacter.</title>
        <authorList>
            <person name="Yi H."/>
            <person name="Baek M.-G."/>
        </authorList>
    </citation>
    <scope>NUCLEOTIDE SEQUENCE [LARGE SCALE GENOMIC DNA]</scope>
    <source>
        <strain evidence="9 10">HYN0069</strain>
        <plasmid evidence="10">Plasmid unnamed2</plasmid>
    </source>
</reference>
<evidence type="ECO:0000256" key="8">
    <source>
        <dbReference type="PIRSR" id="PIRSR602481-2"/>
    </source>
</evidence>
<name>A0A2S0USR9_9RHOB</name>
<dbReference type="InterPro" id="IPR002481">
    <property type="entry name" value="FUR"/>
</dbReference>
<organism evidence="9 10">
    <name type="scientific">Paragemmobacter aquarius</name>
    <dbReference type="NCBI Taxonomy" id="2169400"/>
    <lineage>
        <taxon>Bacteria</taxon>
        <taxon>Pseudomonadati</taxon>
        <taxon>Pseudomonadota</taxon>
        <taxon>Alphaproteobacteria</taxon>
        <taxon>Rhodobacterales</taxon>
        <taxon>Paracoccaceae</taxon>
        <taxon>Paragemmobacter</taxon>
    </lineage>
</organism>
<comment type="cofactor">
    <cofactor evidence="8">
        <name>Mn(2+)</name>
        <dbReference type="ChEBI" id="CHEBI:29035"/>
    </cofactor>
    <cofactor evidence="8">
        <name>Fe(2+)</name>
        <dbReference type="ChEBI" id="CHEBI:29033"/>
    </cofactor>
    <text evidence="8">Binds 1 Mn(2+) or Fe(2+) ion per subunit.</text>
</comment>
<dbReference type="PANTHER" id="PTHR33202:SF6">
    <property type="entry name" value="ZINC UPTAKE REGULATION PROTEIN"/>
    <property type="match status" value="1"/>
</dbReference>
<evidence type="ECO:0000256" key="1">
    <source>
        <dbReference type="ARBA" id="ARBA00007957"/>
    </source>
</evidence>
<dbReference type="GO" id="GO:0000976">
    <property type="term" value="F:transcription cis-regulatory region binding"/>
    <property type="evidence" value="ECO:0007669"/>
    <property type="project" value="TreeGrafter"/>
</dbReference>
<feature type="binding site" evidence="7">
    <location>
        <position position="133"/>
    </location>
    <ligand>
        <name>Zn(2+)</name>
        <dbReference type="ChEBI" id="CHEBI:29105"/>
    </ligand>
</feature>
<keyword evidence="2" id="KW-0678">Repressor</keyword>
<dbReference type="SUPFAM" id="SSF46785">
    <property type="entry name" value="Winged helix' DNA-binding domain"/>
    <property type="match status" value="1"/>
</dbReference>
<dbReference type="InterPro" id="IPR043135">
    <property type="entry name" value="Fur_C"/>
</dbReference>
<accession>A0A2S0USR9</accession>
<dbReference type="InterPro" id="IPR036390">
    <property type="entry name" value="WH_DNA-bd_sf"/>
</dbReference>
<gene>
    <name evidence="9" type="ORF">HYN69_19960</name>
</gene>
<dbReference type="Pfam" id="PF01475">
    <property type="entry name" value="FUR"/>
    <property type="match status" value="1"/>
</dbReference>
<sequence length="141" mass="14921">MAMRRTRRSCEAGMGAALTPNEIEVLALLRGANGPMTAYQLLGRMQRKGGAVAPPTVYRALKGLEEAGVVQRIETLRAWAVVTSPVPGVVAICDDCGSVRSVEAPSLFESLHQRLAAEGFAEARQTIEVHGRCGDCTGGQA</sequence>
<evidence type="ECO:0000313" key="9">
    <source>
        <dbReference type="EMBL" id="AWB50853.1"/>
    </source>
</evidence>
<dbReference type="Proteomes" id="UP000244496">
    <property type="component" value="Plasmid unnamed2"/>
</dbReference>
<feature type="binding site" evidence="8">
    <location>
        <position position="109"/>
    </location>
    <ligand>
        <name>Fe cation</name>
        <dbReference type="ChEBI" id="CHEBI:24875"/>
    </ligand>
</feature>
<dbReference type="GO" id="GO:0008270">
    <property type="term" value="F:zinc ion binding"/>
    <property type="evidence" value="ECO:0007669"/>
    <property type="project" value="TreeGrafter"/>
</dbReference>
<keyword evidence="8" id="KW-0408">Iron</keyword>
<keyword evidence="10" id="KW-1185">Reference proteome</keyword>
<dbReference type="AlphaFoldDB" id="A0A2S0USR9"/>
<keyword evidence="5" id="KW-0238">DNA-binding</keyword>
<feature type="binding site" evidence="7">
    <location>
        <position position="136"/>
    </location>
    <ligand>
        <name>Zn(2+)</name>
        <dbReference type="ChEBI" id="CHEBI:29105"/>
    </ligand>
</feature>
<keyword evidence="4" id="KW-0805">Transcription regulation</keyword>
<dbReference type="KEGG" id="geh:HYN69_19960"/>
<feature type="binding site" evidence="7">
    <location>
        <position position="93"/>
    </location>
    <ligand>
        <name>Zn(2+)</name>
        <dbReference type="ChEBI" id="CHEBI:29105"/>
    </ligand>
</feature>
<dbReference type="GO" id="GO:1900376">
    <property type="term" value="P:regulation of secondary metabolite biosynthetic process"/>
    <property type="evidence" value="ECO:0007669"/>
    <property type="project" value="TreeGrafter"/>
</dbReference>
<keyword evidence="9" id="KW-0614">Plasmid</keyword>
<comment type="cofactor">
    <cofactor evidence="7">
        <name>Zn(2+)</name>
        <dbReference type="ChEBI" id="CHEBI:29105"/>
    </cofactor>
    <text evidence="7">Binds 1 zinc ion per subunit.</text>
</comment>